<gene>
    <name evidence="7" type="ORF">Clacol_007376</name>
</gene>
<organism evidence="7 8">
    <name type="scientific">Clathrus columnatus</name>
    <dbReference type="NCBI Taxonomy" id="1419009"/>
    <lineage>
        <taxon>Eukaryota</taxon>
        <taxon>Fungi</taxon>
        <taxon>Dikarya</taxon>
        <taxon>Basidiomycota</taxon>
        <taxon>Agaricomycotina</taxon>
        <taxon>Agaricomycetes</taxon>
        <taxon>Phallomycetidae</taxon>
        <taxon>Phallales</taxon>
        <taxon>Clathraceae</taxon>
        <taxon>Clathrus</taxon>
    </lineage>
</organism>
<accession>A0AAV5AEQ9</accession>
<feature type="compositionally biased region" description="Basic and acidic residues" evidence="5">
    <location>
        <begin position="300"/>
        <end position="314"/>
    </location>
</feature>
<feature type="compositionally biased region" description="Basic and acidic residues" evidence="5">
    <location>
        <begin position="440"/>
        <end position="449"/>
    </location>
</feature>
<evidence type="ECO:0000256" key="1">
    <source>
        <dbReference type="ARBA" id="ARBA00004245"/>
    </source>
</evidence>
<keyword evidence="3" id="KW-0963">Cytoplasm</keyword>
<feature type="region of interest" description="Disordered" evidence="5">
    <location>
        <begin position="220"/>
        <end position="275"/>
    </location>
</feature>
<feature type="domain" description="TPX2 C-terminal" evidence="6">
    <location>
        <begin position="583"/>
        <end position="651"/>
    </location>
</feature>
<keyword evidence="8" id="KW-1185">Reference proteome</keyword>
<dbReference type="InterPro" id="IPR027329">
    <property type="entry name" value="TPX2_C"/>
</dbReference>
<feature type="region of interest" description="Disordered" evidence="5">
    <location>
        <begin position="560"/>
        <end position="579"/>
    </location>
</feature>
<feature type="region of interest" description="Disordered" evidence="5">
    <location>
        <begin position="290"/>
        <end position="482"/>
    </location>
</feature>
<feature type="compositionally biased region" description="Basic and acidic residues" evidence="5">
    <location>
        <begin position="245"/>
        <end position="265"/>
    </location>
</feature>
<dbReference type="GO" id="GO:0005856">
    <property type="term" value="C:cytoskeleton"/>
    <property type="evidence" value="ECO:0007669"/>
    <property type="project" value="UniProtKB-SubCell"/>
</dbReference>
<feature type="region of interest" description="Disordered" evidence="5">
    <location>
        <begin position="497"/>
        <end position="520"/>
    </location>
</feature>
<feature type="compositionally biased region" description="Low complexity" evidence="5">
    <location>
        <begin position="290"/>
        <end position="299"/>
    </location>
</feature>
<evidence type="ECO:0000256" key="5">
    <source>
        <dbReference type="SAM" id="MobiDB-lite"/>
    </source>
</evidence>
<evidence type="ECO:0000313" key="8">
    <source>
        <dbReference type="Proteomes" id="UP001050691"/>
    </source>
</evidence>
<feature type="compositionally biased region" description="Basic and acidic residues" evidence="5">
    <location>
        <begin position="617"/>
        <end position="628"/>
    </location>
</feature>
<evidence type="ECO:0000259" key="6">
    <source>
        <dbReference type="Pfam" id="PF06886"/>
    </source>
</evidence>
<feature type="region of interest" description="Disordered" evidence="5">
    <location>
        <begin position="617"/>
        <end position="655"/>
    </location>
</feature>
<dbReference type="AlphaFoldDB" id="A0AAV5AEQ9"/>
<reference evidence="7" key="1">
    <citation type="submission" date="2021-10" db="EMBL/GenBank/DDBJ databases">
        <title>De novo Genome Assembly of Clathrus columnatus (Basidiomycota, Fungi) Using Illumina and Nanopore Sequence Data.</title>
        <authorList>
            <person name="Ogiso-Tanaka E."/>
            <person name="Itagaki H."/>
            <person name="Hosoya T."/>
            <person name="Hosaka K."/>
        </authorList>
    </citation>
    <scope>NUCLEOTIDE SEQUENCE</scope>
    <source>
        <strain evidence="7">MO-923</strain>
    </source>
</reference>
<keyword evidence="4" id="KW-0206">Cytoskeleton</keyword>
<protein>
    <recommendedName>
        <fullName evidence="6">TPX2 C-terminal domain-containing protein</fullName>
    </recommendedName>
</protein>
<comment type="subcellular location">
    <subcellularLocation>
        <location evidence="1">Cytoplasm</location>
        <location evidence="1">Cytoskeleton</location>
    </subcellularLocation>
</comment>
<feature type="compositionally biased region" description="Polar residues" evidence="5">
    <location>
        <begin position="75"/>
        <end position="90"/>
    </location>
</feature>
<evidence type="ECO:0000256" key="3">
    <source>
        <dbReference type="ARBA" id="ARBA00022490"/>
    </source>
</evidence>
<dbReference type="Pfam" id="PF06886">
    <property type="entry name" value="TPX2"/>
    <property type="match status" value="1"/>
</dbReference>
<proteinExistence type="inferred from homology"/>
<evidence type="ECO:0000256" key="2">
    <source>
        <dbReference type="ARBA" id="ARBA00005885"/>
    </source>
</evidence>
<dbReference type="Proteomes" id="UP001050691">
    <property type="component" value="Unassembled WGS sequence"/>
</dbReference>
<comment type="similarity">
    <text evidence="2">Belongs to the TPX2 family.</text>
</comment>
<evidence type="ECO:0000313" key="7">
    <source>
        <dbReference type="EMBL" id="GJJ13126.1"/>
    </source>
</evidence>
<sequence>MNRRNYFEDNVTNVYDTSFQINPGICADQSQLNELDIDFDVFDETNPYGDPFATPMPSTKDKPFSIEDFPKISGPLQSTSPPPKASTSFSHAGPLDESSKMNNSLLHVFERPVVSDDFFDVRKRNGNISNGLDLTSKSTARLWKAKGKKITPEEFEAVVQSKLLVTYPSSLPSPTEPNVPTSIVEPDPDPPVAEEAILPLELKPKPKHPEIVKDAGVTKSKPIKPKPILRNAKPTRVMTLTSKTSKPEKQELGEKEKTEHKDRRQSSGSLASIGGGLMDVLMSYGEKIRNSFGISSNSSRESESSLLIEDRQCDAVEDMVQLSTEPDIPTEKNQGGPSMKEADANPSLPLADGSLPQNREDIVLDSTETVPTRTSKKRLLPFSPSRERKRKCLQDENASDPRSNFDSADGKKLLPGDGRTEKPISRPRPLGASKAANKAIDNRGYDKLKTSRTMGAIRLGKASAVGPRRNEGPRPVTSSVSGPLFASDVYRQLALEKAQKEQSSATTHFSKPVPPARPALRPTIPAAFVFRSEERIAQRHAEADDKIKVVEEHLVPFDTSVKTQADQTRKKTSNPILPTDAPVLNTLIRAKAREKFDAERKEREKILELQRLIRERERAEQEEREYKEARKRTIPRAHEVPEWYKDVGHRRKDPE</sequence>
<name>A0AAV5AEQ9_9AGAM</name>
<evidence type="ECO:0000256" key="4">
    <source>
        <dbReference type="ARBA" id="ARBA00023212"/>
    </source>
</evidence>
<dbReference type="EMBL" id="BPWL01000008">
    <property type="protein sequence ID" value="GJJ13126.1"/>
    <property type="molecule type" value="Genomic_DNA"/>
</dbReference>
<comment type="caution">
    <text evidence="7">The sequence shown here is derived from an EMBL/GenBank/DDBJ whole genome shotgun (WGS) entry which is preliminary data.</text>
</comment>
<feature type="region of interest" description="Disordered" evidence="5">
    <location>
        <begin position="71"/>
        <end position="97"/>
    </location>
</feature>
<feature type="compositionally biased region" description="Basic and acidic residues" evidence="5">
    <location>
        <begin position="636"/>
        <end position="655"/>
    </location>
</feature>
<feature type="compositionally biased region" description="Basic and acidic residues" evidence="5">
    <location>
        <begin position="408"/>
        <end position="424"/>
    </location>
</feature>